<keyword evidence="3" id="KW-0677">Repeat</keyword>
<dbReference type="SUPFAM" id="SSF50978">
    <property type="entry name" value="WD40 repeat-like"/>
    <property type="match status" value="1"/>
</dbReference>
<keyword evidence="1" id="KW-0690">Ribosome biogenesis</keyword>
<dbReference type="PANTHER" id="PTHR44675">
    <property type="entry name" value="PAK1 INTERACTING PROTEIN 1"/>
    <property type="match status" value="1"/>
</dbReference>
<dbReference type="AlphaFoldDB" id="A0AAW1RN99"/>
<evidence type="ECO:0000313" key="5">
    <source>
        <dbReference type="EMBL" id="KAK9834995.1"/>
    </source>
</evidence>
<dbReference type="PRINTS" id="PR00320">
    <property type="entry name" value="GPROTEINBRPT"/>
</dbReference>
<dbReference type="InterPro" id="IPR020472">
    <property type="entry name" value="WD40_PAC1"/>
</dbReference>
<dbReference type="EMBL" id="JALJOU010000030">
    <property type="protein sequence ID" value="KAK9834995.1"/>
    <property type="molecule type" value="Genomic_DNA"/>
</dbReference>
<name>A0AAW1RN99_9CHLO</name>
<evidence type="ECO:0000256" key="1">
    <source>
        <dbReference type="ARBA" id="ARBA00022517"/>
    </source>
</evidence>
<comment type="caution">
    <text evidence="5">The sequence shown here is derived from an EMBL/GenBank/DDBJ whole genome shotgun (WGS) entry which is preliminary data.</text>
</comment>
<dbReference type="SMART" id="SM00320">
    <property type="entry name" value="WD40"/>
    <property type="match status" value="5"/>
</dbReference>
<evidence type="ECO:0000256" key="2">
    <source>
        <dbReference type="ARBA" id="ARBA00022574"/>
    </source>
</evidence>
<dbReference type="Gene3D" id="2.130.10.10">
    <property type="entry name" value="YVTN repeat-like/Quinoprotein amine dehydrogenase"/>
    <property type="match status" value="1"/>
</dbReference>
<reference evidence="5 6" key="1">
    <citation type="journal article" date="2024" name="Nat. Commun.">
        <title>Phylogenomics reveals the evolutionary origins of lichenization in chlorophyte algae.</title>
        <authorList>
            <person name="Puginier C."/>
            <person name="Libourel C."/>
            <person name="Otte J."/>
            <person name="Skaloud P."/>
            <person name="Haon M."/>
            <person name="Grisel S."/>
            <person name="Petersen M."/>
            <person name="Berrin J.G."/>
            <person name="Delaux P.M."/>
            <person name="Dal Grande F."/>
            <person name="Keller J."/>
        </authorList>
    </citation>
    <scope>NUCLEOTIDE SEQUENCE [LARGE SCALE GENOMIC DNA]</scope>
    <source>
        <strain evidence="5 6">SAG 245.80</strain>
    </source>
</reference>
<dbReference type="PROSITE" id="PS50294">
    <property type="entry name" value="WD_REPEATS_REGION"/>
    <property type="match status" value="1"/>
</dbReference>
<dbReference type="InterPro" id="IPR051959">
    <property type="entry name" value="PAK1-Kinase_Regulator"/>
</dbReference>
<dbReference type="PROSITE" id="PS50082">
    <property type="entry name" value="WD_REPEATS_2"/>
    <property type="match status" value="1"/>
</dbReference>
<dbReference type="InterPro" id="IPR019775">
    <property type="entry name" value="WD40_repeat_CS"/>
</dbReference>
<accession>A0AAW1RN99</accession>
<feature type="repeat" description="WD" evidence="4">
    <location>
        <begin position="120"/>
        <end position="161"/>
    </location>
</feature>
<dbReference type="InterPro" id="IPR001680">
    <property type="entry name" value="WD40_rpt"/>
</dbReference>
<gene>
    <name evidence="5" type="ORF">WJX81_002961</name>
</gene>
<protein>
    <submittedName>
        <fullName evidence="5">Uncharacterized protein</fullName>
    </submittedName>
</protein>
<proteinExistence type="predicted"/>
<dbReference type="Pfam" id="PF00400">
    <property type="entry name" value="WD40"/>
    <property type="match status" value="3"/>
</dbReference>
<keyword evidence="2 4" id="KW-0853">WD repeat</keyword>
<dbReference type="InterPro" id="IPR015943">
    <property type="entry name" value="WD40/YVTN_repeat-like_dom_sf"/>
</dbReference>
<dbReference type="InterPro" id="IPR036322">
    <property type="entry name" value="WD40_repeat_dom_sf"/>
</dbReference>
<keyword evidence="6" id="KW-1185">Reference proteome</keyword>
<dbReference type="Proteomes" id="UP001445335">
    <property type="component" value="Unassembled WGS sequence"/>
</dbReference>
<dbReference type="GO" id="GO:0042254">
    <property type="term" value="P:ribosome biogenesis"/>
    <property type="evidence" value="ECO:0007669"/>
    <property type="project" value="UniProtKB-KW"/>
</dbReference>
<organism evidence="5 6">
    <name type="scientific">Elliptochloris bilobata</name>
    <dbReference type="NCBI Taxonomy" id="381761"/>
    <lineage>
        <taxon>Eukaryota</taxon>
        <taxon>Viridiplantae</taxon>
        <taxon>Chlorophyta</taxon>
        <taxon>core chlorophytes</taxon>
        <taxon>Trebouxiophyceae</taxon>
        <taxon>Trebouxiophyceae incertae sedis</taxon>
        <taxon>Elliptochloris clade</taxon>
        <taxon>Elliptochloris</taxon>
    </lineage>
</organism>
<dbReference type="PROSITE" id="PS00678">
    <property type="entry name" value="WD_REPEATS_1"/>
    <property type="match status" value="1"/>
</dbReference>
<evidence type="ECO:0000256" key="3">
    <source>
        <dbReference type="ARBA" id="ARBA00022737"/>
    </source>
</evidence>
<dbReference type="PANTHER" id="PTHR44675:SF1">
    <property type="entry name" value="P21-ACTIVATED PROTEIN KINASE-INTERACTING PROTEIN 1"/>
    <property type="match status" value="1"/>
</dbReference>
<evidence type="ECO:0000256" key="4">
    <source>
        <dbReference type="PROSITE-ProRule" id="PRU00221"/>
    </source>
</evidence>
<evidence type="ECO:0000313" key="6">
    <source>
        <dbReference type="Proteomes" id="UP001445335"/>
    </source>
</evidence>
<sequence length="373" mass="38188">MLVAGSYERFLFGLECGATREAPTLSRAFTFPAHKGAIKCVAALAPFVASGGADDTIHLYNFQTNTDVGFLMSPGDGAVSAVRFFAPAPGAAPSHLLSGSADGSISIWAANAEWDCLKTLPGHKKEVCGLAVHPSGRLALSTGRDSVLRMWNLVKGRCQYKTSLPACSECVEFSPGGGAYALACGRKVSVQSVEGGVLATREQAARALCLAFLSEQVLVLGGEDGSLNAWDVRSSSPALALPRAHAARIRGVAPAAAPGGGGASALGAASSDGVVRLWDLRRAGSAGASGSGAGAAAATRGWLAEVATGARKKKAKVPWTAVAHAEGAAPRQQKKRDLPDDGVVVHDGVVEFLDGPGKGIKVKGKKRKALDKP</sequence>